<evidence type="ECO:0000256" key="1">
    <source>
        <dbReference type="ARBA" id="ARBA00004123"/>
    </source>
</evidence>
<feature type="coiled-coil region" evidence="3">
    <location>
        <begin position="93"/>
        <end position="174"/>
    </location>
</feature>
<keyword evidence="3" id="KW-0175">Coiled coil</keyword>
<gene>
    <name evidence="5" type="ORF">BDQ12DRAFT_675348</name>
</gene>
<dbReference type="OrthoDB" id="205166at2759"/>
<dbReference type="Proteomes" id="UP000308652">
    <property type="component" value="Unassembled WGS sequence"/>
</dbReference>
<sequence length="318" mass="35382">MAVSNAQDVKTPQPLIISQDEEDQIIHARITNDERPLRRVIKRFHNYTSLTPNPIVPPFAGNISISAIDDAREAFLVELASFQLSLKKSAMICDAEARQVQEYQRERQRIDEEHETLKVQIDELKTALEHAQMLRRRKIEYDLVAEKVNTLPSRDELEQTIRVIENDMAAIRTEHETQNRTIQGQKSALDGIIAELGSLRFMGKDADTTASTGGSARATPAPEESGIITTEGSVGSGTRANTAMPTQDDEKEEGEEDKVNDQLLLDTEAAGTVLENDIEMGEVEEDNRKGKKKLREDLEEGEASDASSSELSEPPDDD</sequence>
<evidence type="ECO:0000256" key="4">
    <source>
        <dbReference type="SAM" id="MobiDB-lite"/>
    </source>
</evidence>
<evidence type="ECO:0000256" key="2">
    <source>
        <dbReference type="ARBA" id="ARBA00023242"/>
    </source>
</evidence>
<reference evidence="5 6" key="1">
    <citation type="journal article" date="2019" name="Nat. Ecol. Evol.">
        <title>Megaphylogeny resolves global patterns of mushroom evolution.</title>
        <authorList>
            <person name="Varga T."/>
            <person name="Krizsan K."/>
            <person name="Foldi C."/>
            <person name="Dima B."/>
            <person name="Sanchez-Garcia M."/>
            <person name="Sanchez-Ramirez S."/>
            <person name="Szollosi G.J."/>
            <person name="Szarkandi J.G."/>
            <person name="Papp V."/>
            <person name="Albert L."/>
            <person name="Andreopoulos W."/>
            <person name="Angelini C."/>
            <person name="Antonin V."/>
            <person name="Barry K.W."/>
            <person name="Bougher N.L."/>
            <person name="Buchanan P."/>
            <person name="Buyck B."/>
            <person name="Bense V."/>
            <person name="Catcheside P."/>
            <person name="Chovatia M."/>
            <person name="Cooper J."/>
            <person name="Damon W."/>
            <person name="Desjardin D."/>
            <person name="Finy P."/>
            <person name="Geml J."/>
            <person name="Haridas S."/>
            <person name="Hughes K."/>
            <person name="Justo A."/>
            <person name="Karasinski D."/>
            <person name="Kautmanova I."/>
            <person name="Kiss B."/>
            <person name="Kocsube S."/>
            <person name="Kotiranta H."/>
            <person name="LaButti K.M."/>
            <person name="Lechner B.E."/>
            <person name="Liimatainen K."/>
            <person name="Lipzen A."/>
            <person name="Lukacs Z."/>
            <person name="Mihaltcheva S."/>
            <person name="Morgado L.N."/>
            <person name="Niskanen T."/>
            <person name="Noordeloos M.E."/>
            <person name="Ohm R.A."/>
            <person name="Ortiz-Santana B."/>
            <person name="Ovrebo C."/>
            <person name="Racz N."/>
            <person name="Riley R."/>
            <person name="Savchenko A."/>
            <person name="Shiryaev A."/>
            <person name="Soop K."/>
            <person name="Spirin V."/>
            <person name="Szebenyi C."/>
            <person name="Tomsovsky M."/>
            <person name="Tulloss R.E."/>
            <person name="Uehling J."/>
            <person name="Grigoriev I.V."/>
            <person name="Vagvolgyi C."/>
            <person name="Papp T."/>
            <person name="Martin F.M."/>
            <person name="Miettinen O."/>
            <person name="Hibbett D.S."/>
            <person name="Nagy L.G."/>
        </authorList>
    </citation>
    <scope>NUCLEOTIDE SEQUENCE [LARGE SCALE GENOMIC DNA]</scope>
    <source>
        <strain evidence="5 6">CBS 166.37</strain>
    </source>
</reference>
<keyword evidence="6" id="KW-1185">Reference proteome</keyword>
<feature type="compositionally biased region" description="Acidic residues" evidence="4">
    <location>
        <begin position="247"/>
        <end position="258"/>
    </location>
</feature>
<feature type="compositionally biased region" description="Acidic residues" evidence="4">
    <location>
        <begin position="276"/>
        <end position="285"/>
    </location>
</feature>
<name>A0A5C3MEK6_9AGAR</name>
<protein>
    <submittedName>
        <fullName evidence="5">Tho complex subunit 7-domain-containing protein</fullName>
    </submittedName>
</protein>
<dbReference type="EMBL" id="ML213591">
    <property type="protein sequence ID" value="TFK43660.1"/>
    <property type="molecule type" value="Genomic_DNA"/>
</dbReference>
<feature type="compositionally biased region" description="Polar residues" evidence="4">
    <location>
        <begin position="227"/>
        <end position="245"/>
    </location>
</feature>
<dbReference type="GO" id="GO:0000445">
    <property type="term" value="C:THO complex part of transcription export complex"/>
    <property type="evidence" value="ECO:0007669"/>
    <property type="project" value="InterPro"/>
</dbReference>
<evidence type="ECO:0000313" key="5">
    <source>
        <dbReference type="EMBL" id="TFK43660.1"/>
    </source>
</evidence>
<dbReference type="GO" id="GO:0006397">
    <property type="term" value="P:mRNA processing"/>
    <property type="evidence" value="ECO:0007669"/>
    <property type="project" value="InterPro"/>
</dbReference>
<feature type="compositionally biased region" description="Low complexity" evidence="4">
    <location>
        <begin position="208"/>
        <end position="219"/>
    </location>
</feature>
<keyword evidence="2" id="KW-0539">Nucleus</keyword>
<dbReference type="InterPro" id="IPR008501">
    <property type="entry name" value="THOC7/Mft1"/>
</dbReference>
<comment type="subcellular location">
    <subcellularLocation>
        <location evidence="1">Nucleus</location>
    </subcellularLocation>
</comment>
<dbReference type="STRING" id="68775.A0A5C3MEK6"/>
<evidence type="ECO:0000256" key="3">
    <source>
        <dbReference type="SAM" id="Coils"/>
    </source>
</evidence>
<accession>A0A5C3MEK6</accession>
<organism evidence="5 6">
    <name type="scientific">Crucibulum laeve</name>
    <dbReference type="NCBI Taxonomy" id="68775"/>
    <lineage>
        <taxon>Eukaryota</taxon>
        <taxon>Fungi</taxon>
        <taxon>Dikarya</taxon>
        <taxon>Basidiomycota</taxon>
        <taxon>Agaricomycotina</taxon>
        <taxon>Agaricomycetes</taxon>
        <taxon>Agaricomycetidae</taxon>
        <taxon>Agaricales</taxon>
        <taxon>Agaricineae</taxon>
        <taxon>Nidulariaceae</taxon>
        <taxon>Crucibulum</taxon>
    </lineage>
</organism>
<dbReference type="AlphaFoldDB" id="A0A5C3MEK6"/>
<feature type="region of interest" description="Disordered" evidence="4">
    <location>
        <begin position="205"/>
        <end position="318"/>
    </location>
</feature>
<dbReference type="Pfam" id="PF05615">
    <property type="entry name" value="THOC7"/>
    <property type="match status" value="1"/>
</dbReference>
<evidence type="ECO:0000313" key="6">
    <source>
        <dbReference type="Proteomes" id="UP000308652"/>
    </source>
</evidence>
<proteinExistence type="predicted"/>